<accession>A0ABR1B272</accession>
<name>A0ABR1B272_POLSC</name>
<dbReference type="EMBL" id="JAWJWF010000004">
    <property type="protein sequence ID" value="KAK6633361.1"/>
    <property type="molecule type" value="Genomic_DNA"/>
</dbReference>
<gene>
    <name evidence="3" type="ORF">RUM44_003963</name>
</gene>
<keyword evidence="4" id="KW-1185">Reference proteome</keyword>
<sequence length="154" mass="16501">MSTFKREKLLLTVVDLVLTGTVPDADTSSLAGRYLEEETFGFEDEDEVCRFTELKRGRIWQGCGGGGGGGGGRRERVGKRRRGAGSKGAERDAGRGTRDAGERGAGKLAGEGKEQLVPGGRGDTERGGRRPPHLDMPGVSAQAEPQKPPRWRLP</sequence>
<keyword evidence="2" id="KW-0732">Signal</keyword>
<feature type="chain" id="PRO_5045477962" evidence="2">
    <location>
        <begin position="20"/>
        <end position="154"/>
    </location>
</feature>
<protein>
    <submittedName>
        <fullName evidence="3">Uncharacterized protein</fullName>
    </submittedName>
</protein>
<evidence type="ECO:0000313" key="3">
    <source>
        <dbReference type="EMBL" id="KAK6633361.1"/>
    </source>
</evidence>
<feature type="signal peptide" evidence="2">
    <location>
        <begin position="1"/>
        <end position="19"/>
    </location>
</feature>
<evidence type="ECO:0000256" key="1">
    <source>
        <dbReference type="SAM" id="MobiDB-lite"/>
    </source>
</evidence>
<feature type="compositionally biased region" description="Basic and acidic residues" evidence="1">
    <location>
        <begin position="88"/>
        <end position="114"/>
    </location>
</feature>
<feature type="compositionally biased region" description="Gly residues" evidence="1">
    <location>
        <begin position="62"/>
        <end position="71"/>
    </location>
</feature>
<evidence type="ECO:0000313" key="4">
    <source>
        <dbReference type="Proteomes" id="UP001359485"/>
    </source>
</evidence>
<feature type="region of interest" description="Disordered" evidence="1">
    <location>
        <begin position="61"/>
        <end position="154"/>
    </location>
</feature>
<comment type="caution">
    <text evidence="3">The sequence shown here is derived from an EMBL/GenBank/DDBJ whole genome shotgun (WGS) entry which is preliminary data.</text>
</comment>
<dbReference type="Proteomes" id="UP001359485">
    <property type="component" value="Unassembled WGS sequence"/>
</dbReference>
<reference evidence="3 4" key="1">
    <citation type="submission" date="2023-09" db="EMBL/GenBank/DDBJ databases">
        <title>Genomes of two closely related lineages of the louse Polyplax serrata with different host specificities.</title>
        <authorList>
            <person name="Martinu J."/>
            <person name="Tarabai H."/>
            <person name="Stefka J."/>
            <person name="Hypsa V."/>
        </authorList>
    </citation>
    <scope>NUCLEOTIDE SEQUENCE [LARGE SCALE GENOMIC DNA]</scope>
    <source>
        <strain evidence="3">98ZLc_SE</strain>
    </source>
</reference>
<evidence type="ECO:0000256" key="2">
    <source>
        <dbReference type="SAM" id="SignalP"/>
    </source>
</evidence>
<proteinExistence type="predicted"/>
<organism evidence="3 4">
    <name type="scientific">Polyplax serrata</name>
    <name type="common">Common mouse louse</name>
    <dbReference type="NCBI Taxonomy" id="468196"/>
    <lineage>
        <taxon>Eukaryota</taxon>
        <taxon>Metazoa</taxon>
        <taxon>Ecdysozoa</taxon>
        <taxon>Arthropoda</taxon>
        <taxon>Hexapoda</taxon>
        <taxon>Insecta</taxon>
        <taxon>Pterygota</taxon>
        <taxon>Neoptera</taxon>
        <taxon>Paraneoptera</taxon>
        <taxon>Psocodea</taxon>
        <taxon>Troctomorpha</taxon>
        <taxon>Phthiraptera</taxon>
        <taxon>Anoplura</taxon>
        <taxon>Polyplacidae</taxon>
        <taxon>Polyplax</taxon>
    </lineage>
</organism>